<keyword evidence="4 11" id="KW-0808">Transferase</keyword>
<feature type="transmembrane region" description="Helical" evidence="7">
    <location>
        <begin position="56"/>
        <end position="79"/>
    </location>
</feature>
<dbReference type="InterPro" id="IPR000700">
    <property type="entry name" value="PAS-assoc_C"/>
</dbReference>
<dbReference type="InterPro" id="IPR005467">
    <property type="entry name" value="His_kinase_dom"/>
</dbReference>
<dbReference type="InterPro" id="IPR004358">
    <property type="entry name" value="Sig_transdc_His_kin-like_C"/>
</dbReference>
<sequence>MISNDPRVRERRTPDAVYDRAAGVAGAVGLLSILTVSVTGLRLVDACRDAIDWSRGATAILLAGAVAGAGAIIGAALLARRHRRRRDRAETRLRDGRAWVGRLVDLMPGMVCYLDRDANILFHNRHFVEAVGKRSEQIQGRHASEVLDAEAWAQTRPWIERALRGEAVRFERQQTQSDGTSAILECSFVPHHDSTGAVKGIYGMHHDVSSIKELDTLRSAFMSTASHELRTPLTSISGALALLADGLGGTLPSAAAALVKAAHRNAGRLERLVNDLTDLHQIDAGGLSTRIDDHAVAPVVEEAAAALRALNDRDIGIVCDVPGDIPAVRCDRRRLLQVLRHLGTNACRFANDGTDVRIAARAAQTTVRFEVHNTGPGITPQFRPYVFAPFVPPQRGPTADGAPANRGLGLALCKALVQRMGGTIGYESATDAQTVFYFELPRA</sequence>
<dbReference type="InterPro" id="IPR035965">
    <property type="entry name" value="PAS-like_dom_sf"/>
</dbReference>
<keyword evidence="3" id="KW-0597">Phosphoprotein</keyword>
<dbReference type="PANTHER" id="PTHR43711:SF31">
    <property type="entry name" value="HISTIDINE KINASE"/>
    <property type="match status" value="1"/>
</dbReference>
<evidence type="ECO:0000259" key="10">
    <source>
        <dbReference type="PROSITE" id="PS50113"/>
    </source>
</evidence>
<dbReference type="Gene3D" id="1.10.287.130">
    <property type="match status" value="1"/>
</dbReference>
<dbReference type="Pfam" id="PF02518">
    <property type="entry name" value="HATPase_c"/>
    <property type="match status" value="1"/>
</dbReference>
<dbReference type="InterPro" id="IPR036097">
    <property type="entry name" value="HisK_dim/P_sf"/>
</dbReference>
<organism evidence="11 12">
    <name type="scientific">Usitatibacter rugosus</name>
    <dbReference type="NCBI Taxonomy" id="2732067"/>
    <lineage>
        <taxon>Bacteria</taxon>
        <taxon>Pseudomonadati</taxon>
        <taxon>Pseudomonadota</taxon>
        <taxon>Betaproteobacteria</taxon>
        <taxon>Nitrosomonadales</taxon>
        <taxon>Usitatibacteraceae</taxon>
        <taxon>Usitatibacter</taxon>
    </lineage>
</organism>
<gene>
    <name evidence="11" type="primary">rcsC_13</name>
    <name evidence="11" type="ORF">DSM104443_01745</name>
</gene>
<dbReference type="PROSITE" id="PS50113">
    <property type="entry name" value="PAC"/>
    <property type="match status" value="1"/>
</dbReference>
<keyword evidence="7" id="KW-1133">Transmembrane helix</keyword>
<keyword evidence="5 11" id="KW-0418">Kinase</keyword>
<dbReference type="EC" id="2.7.13.3" evidence="2"/>
<dbReference type="NCBIfam" id="TIGR00229">
    <property type="entry name" value="sensory_box"/>
    <property type="match status" value="1"/>
</dbReference>
<dbReference type="Pfam" id="PF00512">
    <property type="entry name" value="HisKA"/>
    <property type="match status" value="1"/>
</dbReference>
<dbReference type="KEGG" id="uru:DSM104443_01745"/>
<evidence type="ECO:0000256" key="1">
    <source>
        <dbReference type="ARBA" id="ARBA00000085"/>
    </source>
</evidence>
<dbReference type="SUPFAM" id="SSF55874">
    <property type="entry name" value="ATPase domain of HSP90 chaperone/DNA topoisomerase II/histidine kinase"/>
    <property type="match status" value="1"/>
</dbReference>
<feature type="domain" description="Histidine kinase" evidence="8">
    <location>
        <begin position="224"/>
        <end position="443"/>
    </location>
</feature>
<dbReference type="SUPFAM" id="SSF55785">
    <property type="entry name" value="PYP-like sensor domain (PAS domain)"/>
    <property type="match status" value="1"/>
</dbReference>
<keyword evidence="12" id="KW-1185">Reference proteome</keyword>
<dbReference type="InterPro" id="IPR050736">
    <property type="entry name" value="Sensor_HK_Regulatory"/>
</dbReference>
<evidence type="ECO:0000256" key="3">
    <source>
        <dbReference type="ARBA" id="ARBA00022553"/>
    </source>
</evidence>
<dbReference type="AlphaFoldDB" id="A0A6M4GUX2"/>
<evidence type="ECO:0000313" key="12">
    <source>
        <dbReference type="Proteomes" id="UP000501534"/>
    </source>
</evidence>
<keyword evidence="6" id="KW-0902">Two-component regulatory system</keyword>
<evidence type="ECO:0000256" key="7">
    <source>
        <dbReference type="SAM" id="Phobius"/>
    </source>
</evidence>
<dbReference type="EMBL" id="CP053069">
    <property type="protein sequence ID" value="QJR10678.1"/>
    <property type="molecule type" value="Genomic_DNA"/>
</dbReference>
<keyword evidence="7" id="KW-0812">Transmembrane</keyword>
<evidence type="ECO:0000256" key="6">
    <source>
        <dbReference type="ARBA" id="ARBA00023012"/>
    </source>
</evidence>
<dbReference type="RefSeq" id="WP_171091370.1">
    <property type="nucleotide sequence ID" value="NZ_CP053069.1"/>
</dbReference>
<feature type="transmembrane region" description="Helical" evidence="7">
    <location>
        <begin position="21"/>
        <end position="44"/>
    </location>
</feature>
<evidence type="ECO:0000256" key="5">
    <source>
        <dbReference type="ARBA" id="ARBA00022777"/>
    </source>
</evidence>
<dbReference type="InterPro" id="IPR013656">
    <property type="entry name" value="PAS_4"/>
</dbReference>
<dbReference type="PROSITE" id="PS50112">
    <property type="entry name" value="PAS"/>
    <property type="match status" value="1"/>
</dbReference>
<dbReference type="SMART" id="SM00388">
    <property type="entry name" value="HisKA"/>
    <property type="match status" value="1"/>
</dbReference>
<feature type="domain" description="PAC" evidence="10">
    <location>
        <begin position="168"/>
        <end position="220"/>
    </location>
</feature>
<evidence type="ECO:0000256" key="4">
    <source>
        <dbReference type="ARBA" id="ARBA00022679"/>
    </source>
</evidence>
<keyword evidence="7" id="KW-0472">Membrane</keyword>
<accession>A0A6M4GUX2</accession>
<dbReference type="Gene3D" id="3.30.450.20">
    <property type="entry name" value="PAS domain"/>
    <property type="match status" value="1"/>
</dbReference>
<dbReference type="PROSITE" id="PS50109">
    <property type="entry name" value="HIS_KIN"/>
    <property type="match status" value="1"/>
</dbReference>
<dbReference type="InterPro" id="IPR003661">
    <property type="entry name" value="HisK_dim/P_dom"/>
</dbReference>
<protein>
    <recommendedName>
        <fullName evidence="2">histidine kinase</fullName>
        <ecNumber evidence="2">2.7.13.3</ecNumber>
    </recommendedName>
</protein>
<reference evidence="11 12" key="1">
    <citation type="submission" date="2020-04" db="EMBL/GenBank/DDBJ databases">
        <title>Usitatibacter rugosus gen. nov., sp. nov. and Usitatibacter palustris sp. nov., novel members of Usitatibacteraceae fam. nov. within the order Nitrosomonadales isolated from soil.</title>
        <authorList>
            <person name="Huber K.J."/>
            <person name="Neumann-Schaal M."/>
            <person name="Geppert A."/>
            <person name="Luckner M."/>
            <person name="Wanner G."/>
            <person name="Overmann J."/>
        </authorList>
    </citation>
    <scope>NUCLEOTIDE SEQUENCE [LARGE SCALE GENOMIC DNA]</scope>
    <source>
        <strain evidence="11 12">0125_3</strain>
    </source>
</reference>
<dbReference type="PRINTS" id="PR00344">
    <property type="entry name" value="BCTRLSENSOR"/>
</dbReference>
<dbReference type="InterPro" id="IPR036890">
    <property type="entry name" value="HATPase_C_sf"/>
</dbReference>
<evidence type="ECO:0000259" key="9">
    <source>
        <dbReference type="PROSITE" id="PS50112"/>
    </source>
</evidence>
<dbReference type="InterPro" id="IPR000014">
    <property type="entry name" value="PAS"/>
</dbReference>
<dbReference type="CDD" id="cd00130">
    <property type="entry name" value="PAS"/>
    <property type="match status" value="1"/>
</dbReference>
<evidence type="ECO:0000313" key="11">
    <source>
        <dbReference type="EMBL" id="QJR10678.1"/>
    </source>
</evidence>
<dbReference type="Gene3D" id="3.30.565.10">
    <property type="entry name" value="Histidine kinase-like ATPase, C-terminal domain"/>
    <property type="match status" value="1"/>
</dbReference>
<evidence type="ECO:0000256" key="2">
    <source>
        <dbReference type="ARBA" id="ARBA00012438"/>
    </source>
</evidence>
<dbReference type="GO" id="GO:0000155">
    <property type="term" value="F:phosphorelay sensor kinase activity"/>
    <property type="evidence" value="ECO:0007669"/>
    <property type="project" value="InterPro"/>
</dbReference>
<proteinExistence type="predicted"/>
<comment type="catalytic activity">
    <reaction evidence="1">
        <text>ATP + protein L-histidine = ADP + protein N-phospho-L-histidine.</text>
        <dbReference type="EC" id="2.7.13.3"/>
    </reaction>
</comment>
<name>A0A6M4GUX2_9PROT</name>
<dbReference type="PANTHER" id="PTHR43711">
    <property type="entry name" value="TWO-COMPONENT HISTIDINE KINASE"/>
    <property type="match status" value="1"/>
</dbReference>
<dbReference type="SMART" id="SM00387">
    <property type="entry name" value="HATPase_c"/>
    <property type="match status" value="1"/>
</dbReference>
<dbReference type="InterPro" id="IPR003594">
    <property type="entry name" value="HATPase_dom"/>
</dbReference>
<dbReference type="Pfam" id="PF08448">
    <property type="entry name" value="PAS_4"/>
    <property type="match status" value="1"/>
</dbReference>
<dbReference type="CDD" id="cd00082">
    <property type="entry name" value="HisKA"/>
    <property type="match status" value="1"/>
</dbReference>
<evidence type="ECO:0000259" key="8">
    <source>
        <dbReference type="PROSITE" id="PS50109"/>
    </source>
</evidence>
<feature type="domain" description="PAS" evidence="9">
    <location>
        <begin position="96"/>
        <end position="166"/>
    </location>
</feature>
<dbReference type="Proteomes" id="UP000501534">
    <property type="component" value="Chromosome"/>
</dbReference>
<dbReference type="SUPFAM" id="SSF47384">
    <property type="entry name" value="Homodimeric domain of signal transducing histidine kinase"/>
    <property type="match status" value="1"/>
</dbReference>